<keyword evidence="1 2" id="KW-0597">Phosphoprotein</keyword>
<dbReference type="Gene3D" id="3.40.50.2300">
    <property type="match status" value="1"/>
</dbReference>
<proteinExistence type="predicted"/>
<dbReference type="EMBL" id="PIQA01000001">
    <property type="protein sequence ID" value="RUO68131.1"/>
    <property type="molecule type" value="Genomic_DNA"/>
</dbReference>
<feature type="domain" description="Response regulatory" evidence="3">
    <location>
        <begin position="4"/>
        <end position="120"/>
    </location>
</feature>
<name>A0A432YXV3_9GAMM</name>
<dbReference type="InterPro" id="IPR011006">
    <property type="entry name" value="CheY-like_superfamily"/>
</dbReference>
<dbReference type="InterPro" id="IPR050595">
    <property type="entry name" value="Bact_response_regulator"/>
</dbReference>
<dbReference type="AlphaFoldDB" id="A0A432YXV3"/>
<dbReference type="SMART" id="SM00448">
    <property type="entry name" value="REC"/>
    <property type="match status" value="1"/>
</dbReference>
<feature type="modified residue" description="4-aspartylphosphate" evidence="2">
    <location>
        <position position="53"/>
    </location>
</feature>
<comment type="caution">
    <text evidence="4">The sequence shown here is derived from an EMBL/GenBank/DDBJ whole genome shotgun (WGS) entry which is preliminary data.</text>
</comment>
<evidence type="ECO:0000313" key="5">
    <source>
        <dbReference type="Proteomes" id="UP000288361"/>
    </source>
</evidence>
<dbReference type="PANTHER" id="PTHR44591:SF25">
    <property type="entry name" value="CHEMOTAXIS TWO-COMPONENT RESPONSE REGULATOR"/>
    <property type="match status" value="1"/>
</dbReference>
<protein>
    <submittedName>
        <fullName evidence="4">Two-component system response regulator</fullName>
    </submittedName>
</protein>
<reference evidence="4 5" key="1">
    <citation type="journal article" date="2011" name="Front. Microbiol.">
        <title>Genomic signatures of strain selection and enhancement in Bacillus atrophaeus var. globigii, a historical biowarfare simulant.</title>
        <authorList>
            <person name="Gibbons H.S."/>
            <person name="Broomall S.M."/>
            <person name="McNew L.A."/>
            <person name="Daligault H."/>
            <person name="Chapman C."/>
            <person name="Bruce D."/>
            <person name="Karavis M."/>
            <person name="Krepps M."/>
            <person name="McGregor P.A."/>
            <person name="Hong C."/>
            <person name="Park K.H."/>
            <person name="Akmal A."/>
            <person name="Feldman A."/>
            <person name="Lin J.S."/>
            <person name="Chang W.E."/>
            <person name="Higgs B.W."/>
            <person name="Demirev P."/>
            <person name="Lindquist J."/>
            <person name="Liem A."/>
            <person name="Fochler E."/>
            <person name="Read T.D."/>
            <person name="Tapia R."/>
            <person name="Johnson S."/>
            <person name="Bishop-Lilly K.A."/>
            <person name="Detter C."/>
            <person name="Han C."/>
            <person name="Sozhamannan S."/>
            <person name="Rosenzweig C.N."/>
            <person name="Skowronski E.W."/>
        </authorList>
    </citation>
    <scope>NUCLEOTIDE SEQUENCE [LARGE SCALE GENOMIC DNA]</scope>
    <source>
        <strain evidence="4 5">TPS4-2</strain>
    </source>
</reference>
<dbReference type="PROSITE" id="PS50110">
    <property type="entry name" value="RESPONSE_REGULATORY"/>
    <property type="match status" value="1"/>
</dbReference>
<dbReference type="Proteomes" id="UP000288361">
    <property type="component" value="Unassembled WGS sequence"/>
</dbReference>
<dbReference type="RefSeq" id="WP_126751741.1">
    <property type="nucleotide sequence ID" value="NZ_JBHUMT010000016.1"/>
</dbReference>
<dbReference type="GO" id="GO:0000160">
    <property type="term" value="P:phosphorelay signal transduction system"/>
    <property type="evidence" value="ECO:0007669"/>
    <property type="project" value="InterPro"/>
</dbReference>
<accession>A0A432YXV3</accession>
<organism evidence="4 5">
    <name type="scientific">Idiomarina piscisalsi</name>
    <dbReference type="NCBI Taxonomy" id="1096243"/>
    <lineage>
        <taxon>Bacteria</taxon>
        <taxon>Pseudomonadati</taxon>
        <taxon>Pseudomonadota</taxon>
        <taxon>Gammaproteobacteria</taxon>
        <taxon>Alteromonadales</taxon>
        <taxon>Idiomarinaceae</taxon>
        <taxon>Idiomarina</taxon>
    </lineage>
</organism>
<evidence type="ECO:0000256" key="2">
    <source>
        <dbReference type="PROSITE-ProRule" id="PRU00169"/>
    </source>
</evidence>
<evidence type="ECO:0000259" key="3">
    <source>
        <dbReference type="PROSITE" id="PS50110"/>
    </source>
</evidence>
<gene>
    <name evidence="4" type="ORF">CWI73_04625</name>
</gene>
<dbReference type="SUPFAM" id="SSF52172">
    <property type="entry name" value="CheY-like"/>
    <property type="match status" value="1"/>
</dbReference>
<evidence type="ECO:0000313" key="4">
    <source>
        <dbReference type="EMBL" id="RUO68131.1"/>
    </source>
</evidence>
<sequence>MSISMLIVEDKDNTLQAIRRMLEPLKLDIQTAQDGLDGLSKAKKDYYDVILIDHKMPVMDGLSLLKNLRELESYRNAPLLFMSTDSLVEVEPKALAAGATQCLSKPLDAEYLVDSVQNWSAKAIA</sequence>
<dbReference type="Pfam" id="PF00072">
    <property type="entry name" value="Response_reg"/>
    <property type="match status" value="1"/>
</dbReference>
<evidence type="ECO:0000256" key="1">
    <source>
        <dbReference type="ARBA" id="ARBA00022553"/>
    </source>
</evidence>
<dbReference type="CDD" id="cd17546">
    <property type="entry name" value="REC_hyHK_CKI1_RcsC-like"/>
    <property type="match status" value="1"/>
</dbReference>
<dbReference type="PANTHER" id="PTHR44591">
    <property type="entry name" value="STRESS RESPONSE REGULATOR PROTEIN 1"/>
    <property type="match status" value="1"/>
</dbReference>
<dbReference type="InterPro" id="IPR001789">
    <property type="entry name" value="Sig_transdc_resp-reg_receiver"/>
</dbReference>